<keyword evidence="6" id="KW-1185">Reference proteome</keyword>
<reference evidence="5 6" key="1">
    <citation type="submission" date="2014-03" db="EMBL/GenBank/DDBJ databases">
        <title>complete genome sequence of Flavobacteriaceae bacterium JBKA-6.</title>
        <authorList>
            <person name="Takano T."/>
            <person name="Nakamura Y."/>
            <person name="Takuma S."/>
            <person name="Yasuike M."/>
            <person name="Matsuyama T."/>
            <person name="Sakai T."/>
            <person name="Fujiwara A."/>
            <person name="Kimoto K."/>
            <person name="Fukuda Y."/>
            <person name="Kondo H."/>
            <person name="Hirono I."/>
            <person name="Nakayasu C."/>
        </authorList>
    </citation>
    <scope>NUCLEOTIDE SEQUENCE [LARGE SCALE GENOMIC DNA]</scope>
    <source>
        <strain evidence="5 6">JBKA-6</strain>
    </source>
</reference>
<proteinExistence type="predicted"/>
<feature type="domain" description="Outer membrane lipoprotein BamD-like" evidence="4">
    <location>
        <begin position="40"/>
        <end position="225"/>
    </location>
</feature>
<keyword evidence="2" id="KW-0472">Membrane</keyword>
<accession>A0A1J1E9R9</accession>
<evidence type="ECO:0000256" key="2">
    <source>
        <dbReference type="ARBA" id="ARBA00023136"/>
    </source>
</evidence>
<sequence>MIKNHLYYCLFILVITLSWSCASLDDVLNSSSLEEKEKLALKYYNEGDYETASMFFENILPYYRGLEKMEEFSYYNAMCSYNKGYYIVAAEQLKNFEKNFPHNENAQYAAYLSAYCYYLDSPKYYLDQESTHNAIPYLQKFTNKYPNSKYVEECNKLMSELREKIEKKAFENAKIYYSTKKYKAAVVALGTVLNDYPGNKFTSEIYYYRAKSAYELAVKSIESKKKKRFIDLDTACKLFIKHSDKENKNYSKWMEEISDIHYKAIEYITLN</sequence>
<name>A0A1J1E9R9_9FLAO</name>
<dbReference type="InterPro" id="IPR017689">
    <property type="entry name" value="BamD"/>
</dbReference>
<dbReference type="KEGG" id="ise:JBKA6_0259"/>
<dbReference type="InterPro" id="IPR011990">
    <property type="entry name" value="TPR-like_helical_dom_sf"/>
</dbReference>
<gene>
    <name evidence="5" type="ORF">JBKA6_0259</name>
</gene>
<evidence type="ECO:0000256" key="1">
    <source>
        <dbReference type="ARBA" id="ARBA00022729"/>
    </source>
</evidence>
<evidence type="ECO:0000313" key="6">
    <source>
        <dbReference type="Proteomes" id="UP000243197"/>
    </source>
</evidence>
<dbReference type="RefSeq" id="WP_096685087.1">
    <property type="nucleotide sequence ID" value="NZ_AP014564.1"/>
</dbReference>
<dbReference type="Pfam" id="PF13525">
    <property type="entry name" value="YfiO"/>
    <property type="match status" value="1"/>
</dbReference>
<dbReference type="NCBIfam" id="TIGR03302">
    <property type="entry name" value="OM_YfiO"/>
    <property type="match status" value="1"/>
</dbReference>
<keyword evidence="1" id="KW-0732">Signal</keyword>
<keyword evidence="5" id="KW-0449">Lipoprotein</keyword>
<keyword evidence="3" id="KW-0998">Cell outer membrane</keyword>
<dbReference type="AlphaFoldDB" id="A0A1J1E9R9"/>
<evidence type="ECO:0000313" key="5">
    <source>
        <dbReference type="EMBL" id="BAV94272.1"/>
    </source>
</evidence>
<dbReference type="EMBL" id="AP014564">
    <property type="protein sequence ID" value="BAV94272.1"/>
    <property type="molecule type" value="Genomic_DNA"/>
</dbReference>
<organism evidence="5 6">
    <name type="scientific">Ichthyobacterium seriolicida</name>
    <dbReference type="NCBI Taxonomy" id="242600"/>
    <lineage>
        <taxon>Bacteria</taxon>
        <taxon>Pseudomonadati</taxon>
        <taxon>Bacteroidota</taxon>
        <taxon>Flavobacteriia</taxon>
        <taxon>Flavobacteriales</taxon>
        <taxon>Ichthyobacteriaceae</taxon>
        <taxon>Ichthyobacterium</taxon>
    </lineage>
</organism>
<evidence type="ECO:0000256" key="3">
    <source>
        <dbReference type="ARBA" id="ARBA00023237"/>
    </source>
</evidence>
<protein>
    <submittedName>
        <fullName evidence="5">Outer membrane assembly lipoprotein YfiO</fullName>
    </submittedName>
</protein>
<dbReference type="Gene3D" id="1.25.40.10">
    <property type="entry name" value="Tetratricopeptide repeat domain"/>
    <property type="match status" value="1"/>
</dbReference>
<dbReference type="InterPro" id="IPR039565">
    <property type="entry name" value="BamD-like"/>
</dbReference>
<dbReference type="Proteomes" id="UP000243197">
    <property type="component" value="Chromosome"/>
</dbReference>
<dbReference type="OrthoDB" id="9770761at2"/>
<evidence type="ECO:0000259" key="4">
    <source>
        <dbReference type="Pfam" id="PF13525"/>
    </source>
</evidence>